<dbReference type="HOGENOM" id="CLU_001570_5_11_1"/>
<gene>
    <name evidence="10" type="ORF">CERSUDRAFT_119362</name>
</gene>
<dbReference type="Proteomes" id="UP000016930">
    <property type="component" value="Unassembled WGS sequence"/>
</dbReference>
<evidence type="ECO:0008006" key="12">
    <source>
        <dbReference type="Google" id="ProtNLM"/>
    </source>
</evidence>
<evidence type="ECO:0000256" key="7">
    <source>
        <dbReference type="ARBA" id="ARBA00023004"/>
    </source>
</evidence>
<dbReference type="GO" id="GO:0005506">
    <property type="term" value="F:iron ion binding"/>
    <property type="evidence" value="ECO:0007669"/>
    <property type="project" value="InterPro"/>
</dbReference>
<dbReference type="SUPFAM" id="SSF48264">
    <property type="entry name" value="Cytochrome P450"/>
    <property type="match status" value="1"/>
</dbReference>
<dbReference type="InterPro" id="IPR002401">
    <property type="entry name" value="Cyt_P450_E_grp-I"/>
</dbReference>
<dbReference type="InterPro" id="IPR036396">
    <property type="entry name" value="Cyt_P450_sf"/>
</dbReference>
<dbReference type="GO" id="GO:0016705">
    <property type="term" value="F:oxidoreductase activity, acting on paired donors, with incorporation or reduction of molecular oxygen"/>
    <property type="evidence" value="ECO:0007669"/>
    <property type="project" value="InterPro"/>
</dbReference>
<keyword evidence="11" id="KW-1185">Reference proteome</keyword>
<evidence type="ECO:0000256" key="5">
    <source>
        <dbReference type="ARBA" id="ARBA00022723"/>
    </source>
</evidence>
<dbReference type="CDD" id="cd11069">
    <property type="entry name" value="CYP_FUM15-like"/>
    <property type="match status" value="1"/>
</dbReference>
<dbReference type="PRINTS" id="PR00463">
    <property type="entry name" value="EP450I"/>
</dbReference>
<evidence type="ECO:0000256" key="9">
    <source>
        <dbReference type="PIRSR" id="PIRSR602401-1"/>
    </source>
</evidence>
<comment type="similarity">
    <text evidence="3">Belongs to the cytochrome P450 family.</text>
</comment>
<dbReference type="EMBL" id="KB445815">
    <property type="protein sequence ID" value="EMD31784.1"/>
    <property type="molecule type" value="Genomic_DNA"/>
</dbReference>
<comment type="pathway">
    <text evidence="2">Secondary metabolite biosynthesis.</text>
</comment>
<dbReference type="InterPro" id="IPR001128">
    <property type="entry name" value="Cyt_P450"/>
</dbReference>
<evidence type="ECO:0000256" key="1">
    <source>
        <dbReference type="ARBA" id="ARBA00001971"/>
    </source>
</evidence>
<evidence type="ECO:0000313" key="10">
    <source>
        <dbReference type="EMBL" id="EMD31784.1"/>
    </source>
</evidence>
<accession>M2P8Q8</accession>
<evidence type="ECO:0000256" key="4">
    <source>
        <dbReference type="ARBA" id="ARBA00022617"/>
    </source>
</evidence>
<keyword evidence="5 9" id="KW-0479">Metal-binding</keyword>
<dbReference type="AlphaFoldDB" id="M2P8Q8"/>
<dbReference type="OrthoDB" id="1470350at2759"/>
<dbReference type="GO" id="GO:0020037">
    <property type="term" value="F:heme binding"/>
    <property type="evidence" value="ECO:0007669"/>
    <property type="project" value="InterPro"/>
</dbReference>
<dbReference type="GO" id="GO:0004497">
    <property type="term" value="F:monooxygenase activity"/>
    <property type="evidence" value="ECO:0007669"/>
    <property type="project" value="UniProtKB-KW"/>
</dbReference>
<dbReference type="InterPro" id="IPR050121">
    <property type="entry name" value="Cytochrome_P450_monoxygenase"/>
</dbReference>
<comment type="cofactor">
    <cofactor evidence="1 9">
        <name>heme</name>
        <dbReference type="ChEBI" id="CHEBI:30413"/>
    </cofactor>
</comment>
<dbReference type="PANTHER" id="PTHR24305">
    <property type="entry name" value="CYTOCHROME P450"/>
    <property type="match status" value="1"/>
</dbReference>
<reference evidence="10 11" key="1">
    <citation type="journal article" date="2012" name="Proc. Natl. Acad. Sci. U.S.A.">
        <title>Comparative genomics of Ceriporiopsis subvermispora and Phanerochaete chrysosporium provide insight into selective ligninolysis.</title>
        <authorList>
            <person name="Fernandez-Fueyo E."/>
            <person name="Ruiz-Duenas F.J."/>
            <person name="Ferreira P."/>
            <person name="Floudas D."/>
            <person name="Hibbett D.S."/>
            <person name="Canessa P."/>
            <person name="Larrondo L.F."/>
            <person name="James T.Y."/>
            <person name="Seelenfreund D."/>
            <person name="Lobos S."/>
            <person name="Polanco R."/>
            <person name="Tello M."/>
            <person name="Honda Y."/>
            <person name="Watanabe T."/>
            <person name="Watanabe T."/>
            <person name="Ryu J.S."/>
            <person name="Kubicek C.P."/>
            <person name="Schmoll M."/>
            <person name="Gaskell J."/>
            <person name="Hammel K.E."/>
            <person name="St John F.J."/>
            <person name="Vanden Wymelenberg A."/>
            <person name="Sabat G."/>
            <person name="Splinter BonDurant S."/>
            <person name="Syed K."/>
            <person name="Yadav J.S."/>
            <person name="Doddapaneni H."/>
            <person name="Subramanian V."/>
            <person name="Lavin J.L."/>
            <person name="Oguiza J.A."/>
            <person name="Perez G."/>
            <person name="Pisabarro A.G."/>
            <person name="Ramirez L."/>
            <person name="Santoyo F."/>
            <person name="Master E."/>
            <person name="Coutinho P.M."/>
            <person name="Henrissat B."/>
            <person name="Lombard V."/>
            <person name="Magnuson J.K."/>
            <person name="Kuees U."/>
            <person name="Hori C."/>
            <person name="Igarashi K."/>
            <person name="Samejima M."/>
            <person name="Held B.W."/>
            <person name="Barry K.W."/>
            <person name="LaButti K.M."/>
            <person name="Lapidus A."/>
            <person name="Lindquist E.A."/>
            <person name="Lucas S.M."/>
            <person name="Riley R."/>
            <person name="Salamov A.A."/>
            <person name="Hoffmeister D."/>
            <person name="Schwenk D."/>
            <person name="Hadar Y."/>
            <person name="Yarden O."/>
            <person name="de Vries R.P."/>
            <person name="Wiebenga A."/>
            <person name="Stenlid J."/>
            <person name="Eastwood D."/>
            <person name="Grigoriev I.V."/>
            <person name="Berka R.M."/>
            <person name="Blanchette R.A."/>
            <person name="Kersten P."/>
            <person name="Martinez A.T."/>
            <person name="Vicuna R."/>
            <person name="Cullen D."/>
        </authorList>
    </citation>
    <scope>NUCLEOTIDE SEQUENCE [LARGE SCALE GENOMIC DNA]</scope>
    <source>
        <strain evidence="10 11">B</strain>
    </source>
</reference>
<evidence type="ECO:0000256" key="3">
    <source>
        <dbReference type="ARBA" id="ARBA00010617"/>
    </source>
</evidence>
<evidence type="ECO:0000313" key="11">
    <source>
        <dbReference type="Proteomes" id="UP000016930"/>
    </source>
</evidence>
<evidence type="ECO:0000256" key="8">
    <source>
        <dbReference type="ARBA" id="ARBA00023033"/>
    </source>
</evidence>
<keyword evidence="4 9" id="KW-0349">Heme</keyword>
<dbReference type="PANTHER" id="PTHR24305:SF166">
    <property type="entry name" value="CYTOCHROME P450 12A4, MITOCHONDRIAL-RELATED"/>
    <property type="match status" value="1"/>
</dbReference>
<dbReference type="Gene3D" id="1.10.630.10">
    <property type="entry name" value="Cytochrome P450"/>
    <property type="match status" value="1"/>
</dbReference>
<evidence type="ECO:0000256" key="2">
    <source>
        <dbReference type="ARBA" id="ARBA00005179"/>
    </source>
</evidence>
<dbReference type="Pfam" id="PF00067">
    <property type="entry name" value="p450"/>
    <property type="match status" value="1"/>
</dbReference>
<dbReference type="STRING" id="914234.M2P8Q8"/>
<feature type="binding site" description="axial binding residue" evidence="9">
    <location>
        <position position="471"/>
    </location>
    <ligand>
        <name>heme</name>
        <dbReference type="ChEBI" id="CHEBI:30413"/>
    </ligand>
    <ligandPart>
        <name>Fe</name>
        <dbReference type="ChEBI" id="CHEBI:18248"/>
    </ligandPart>
</feature>
<organism evidence="10 11">
    <name type="scientific">Ceriporiopsis subvermispora (strain B)</name>
    <name type="common">White-rot fungus</name>
    <name type="synonym">Gelatoporia subvermispora</name>
    <dbReference type="NCBI Taxonomy" id="914234"/>
    <lineage>
        <taxon>Eukaryota</taxon>
        <taxon>Fungi</taxon>
        <taxon>Dikarya</taxon>
        <taxon>Basidiomycota</taxon>
        <taxon>Agaricomycotina</taxon>
        <taxon>Agaricomycetes</taxon>
        <taxon>Polyporales</taxon>
        <taxon>Gelatoporiaceae</taxon>
        <taxon>Gelatoporia</taxon>
    </lineage>
</organism>
<keyword evidence="7 9" id="KW-0408">Iron</keyword>
<protein>
    <recommendedName>
        <fullName evidence="12">Cytochrome P450</fullName>
    </recommendedName>
</protein>
<dbReference type="PRINTS" id="PR00385">
    <property type="entry name" value="P450"/>
</dbReference>
<proteinExistence type="inferred from homology"/>
<name>M2P8Q8_CERS8</name>
<evidence type="ECO:0000256" key="6">
    <source>
        <dbReference type="ARBA" id="ARBA00023002"/>
    </source>
</evidence>
<keyword evidence="6" id="KW-0560">Oxidoreductase</keyword>
<keyword evidence="8" id="KW-0503">Monooxygenase</keyword>
<sequence length="532" mass="59092">MDISRLTLLDALGIILTIGLVFKISRNVRRRLHTTPLRGPPSPSFLWGVHHLVTKSWQTGDVYEQWSRTYGDAFRVAALMGATRVVVTDPKAATHVLSQDTWGYTHTSGSKGMIKNILGKGILWSDGERHRIQRKALTPAFGNAAIRKLTSVYFDSAYKLKTAWDGQLESGQGQGSIIDVEEWMNRVSLDTIGIAGFSHDFGTLLGKQAAVSDVFERLGRLKPTIGLMAMTAIGLLFPPLLNIPTERNALLHRLNTSMGDIATELLENMRKETDGAAKTDNSVMGLLIKAEETEGGLHITREEVIAQMKVLILAGYETTSISLTWALIELCKHMEIQQKLREEVAQYAGSDPTWDELTYGLPYLDAVVQETLRLHAPLPEFNRVALADDVVPLSTPLQTSKGAFVDRLHIARGETVRIPVGFMNCSEALWGPDAKEFKPERWINESGVPKRAQEIQGHRHLLTFLDGPRMCLGRGFALAEFKAVLSVLVRNYEFELLDGPESKFVLSRGLVPRPILEGQEGGLVPMRVRRVD</sequence>